<feature type="domain" description="Antitoxin Xre-like helix-turn-helix" evidence="2">
    <location>
        <begin position="6"/>
        <end position="64"/>
    </location>
</feature>
<dbReference type="InterPro" id="IPR024467">
    <property type="entry name" value="Xre/MbcA/ParS-like_toxin-bd"/>
</dbReference>
<dbReference type="RefSeq" id="WP_133587224.1">
    <property type="nucleotide sequence ID" value="NZ_SNVV01000001.1"/>
</dbReference>
<sequence length="119" mass="12544">MKTATLAHADPAEVLGRALMNAGKELGLTQAALGAVVGKDRSAISRGGIDPASKPGELALLLIRAYRALFVLVGGEPGQMRHWMHTHNLHTGGVPAEQVASVQGLLRVVEYLDAMRGKL</sequence>
<keyword evidence="4" id="KW-1185">Reference proteome</keyword>
<accession>A0A4R6EEJ7</accession>
<proteinExistence type="predicted"/>
<evidence type="ECO:0000313" key="4">
    <source>
        <dbReference type="Proteomes" id="UP000295129"/>
    </source>
</evidence>
<evidence type="ECO:0000259" key="1">
    <source>
        <dbReference type="Pfam" id="PF09722"/>
    </source>
</evidence>
<gene>
    <name evidence="3" type="ORF">C7389_10164</name>
</gene>
<dbReference type="Proteomes" id="UP000295129">
    <property type="component" value="Unassembled WGS sequence"/>
</dbReference>
<evidence type="ECO:0000259" key="2">
    <source>
        <dbReference type="Pfam" id="PF20432"/>
    </source>
</evidence>
<feature type="domain" description="Antitoxin Xre/MbcA/ParS-like toxin-binding" evidence="1">
    <location>
        <begin position="69"/>
        <end position="117"/>
    </location>
</feature>
<dbReference type="Pfam" id="PF20432">
    <property type="entry name" value="Xre-like-HTH"/>
    <property type="match status" value="1"/>
</dbReference>
<dbReference type="OrthoDB" id="565125at2"/>
<protein>
    <submittedName>
        <fullName evidence="3">Uncharacterized protein DUF2384</fullName>
    </submittedName>
</protein>
<dbReference type="Pfam" id="PF09722">
    <property type="entry name" value="Xre_MbcA_ParS_C"/>
    <property type="match status" value="1"/>
</dbReference>
<comment type="caution">
    <text evidence="3">The sequence shown here is derived from an EMBL/GenBank/DDBJ whole genome shotgun (WGS) entry which is preliminary data.</text>
</comment>
<dbReference type="AlphaFoldDB" id="A0A4R6EEJ7"/>
<organism evidence="3 4">
    <name type="scientific">Azoarcus indigens</name>
    <dbReference type="NCBI Taxonomy" id="29545"/>
    <lineage>
        <taxon>Bacteria</taxon>
        <taxon>Pseudomonadati</taxon>
        <taxon>Pseudomonadota</taxon>
        <taxon>Betaproteobacteria</taxon>
        <taxon>Rhodocyclales</taxon>
        <taxon>Zoogloeaceae</taxon>
        <taxon>Azoarcus</taxon>
    </lineage>
</organism>
<reference evidence="3 4" key="1">
    <citation type="submission" date="2019-03" db="EMBL/GenBank/DDBJ databases">
        <title>Genomic Encyclopedia of Type Strains, Phase IV (KMG-IV): sequencing the most valuable type-strain genomes for metagenomic binning, comparative biology and taxonomic classification.</title>
        <authorList>
            <person name="Goeker M."/>
        </authorList>
    </citation>
    <scope>NUCLEOTIDE SEQUENCE [LARGE SCALE GENOMIC DNA]</scope>
    <source>
        <strain evidence="3 4">DSM 12121</strain>
    </source>
</reference>
<name>A0A4R6EEJ7_9RHOO</name>
<dbReference type="InterPro" id="IPR046847">
    <property type="entry name" value="Xre-like_HTH"/>
</dbReference>
<evidence type="ECO:0000313" key="3">
    <source>
        <dbReference type="EMBL" id="TDN56685.1"/>
    </source>
</evidence>
<dbReference type="GO" id="GO:0003677">
    <property type="term" value="F:DNA binding"/>
    <property type="evidence" value="ECO:0007669"/>
    <property type="project" value="InterPro"/>
</dbReference>
<dbReference type="EMBL" id="SNVV01000001">
    <property type="protein sequence ID" value="TDN56685.1"/>
    <property type="molecule type" value="Genomic_DNA"/>
</dbReference>